<dbReference type="InterPro" id="IPR036881">
    <property type="entry name" value="Glyco_hydro_3_C_sf"/>
</dbReference>
<dbReference type="SUPFAM" id="SSF52279">
    <property type="entry name" value="Beta-D-glucan exohydrolase, C-terminal domain"/>
    <property type="match status" value="1"/>
</dbReference>
<dbReference type="STRING" id="81408.B4119_3919"/>
<dbReference type="Gene3D" id="3.20.20.300">
    <property type="entry name" value="Glycoside hydrolase, family 3, N-terminal domain"/>
    <property type="match status" value="1"/>
</dbReference>
<dbReference type="InterPro" id="IPR051915">
    <property type="entry name" value="Cellulose_Degrad_GH3"/>
</dbReference>
<accession>A0A150M4Q6</accession>
<evidence type="ECO:0000256" key="5">
    <source>
        <dbReference type="ARBA" id="ARBA00022801"/>
    </source>
</evidence>
<dbReference type="Pfam" id="PF14310">
    <property type="entry name" value="Fn3-like"/>
    <property type="match status" value="1"/>
</dbReference>
<dbReference type="InterPro" id="IPR013783">
    <property type="entry name" value="Ig-like_fold"/>
</dbReference>
<keyword evidence="5 7" id="KW-0378">Hydrolase</keyword>
<keyword evidence="6 7" id="KW-0326">Glycosidase</keyword>
<comment type="similarity">
    <text evidence="2 7">Belongs to the glycosyl hydrolase 3 family.</text>
</comment>
<dbReference type="InterPro" id="IPR036962">
    <property type="entry name" value="Glyco_hydro_3_N_sf"/>
</dbReference>
<evidence type="ECO:0000256" key="3">
    <source>
        <dbReference type="ARBA" id="ARBA00012744"/>
    </source>
</evidence>
<dbReference type="InterPro" id="IPR001764">
    <property type="entry name" value="Glyco_hydro_3_N"/>
</dbReference>
<keyword evidence="8" id="KW-1133">Transmembrane helix</keyword>
<organism evidence="10 11">
    <name type="scientific">Saccharococcus caldoxylosilyticus</name>
    <dbReference type="NCBI Taxonomy" id="81408"/>
    <lineage>
        <taxon>Bacteria</taxon>
        <taxon>Bacillati</taxon>
        <taxon>Bacillota</taxon>
        <taxon>Bacilli</taxon>
        <taxon>Bacillales</taxon>
        <taxon>Anoxybacillaceae</taxon>
        <taxon>Saccharococcus</taxon>
    </lineage>
</organism>
<comment type="caution">
    <text evidence="10">The sequence shown here is derived from an EMBL/GenBank/DDBJ whole genome shotgun (WGS) entry which is preliminary data.</text>
</comment>
<evidence type="ECO:0000256" key="1">
    <source>
        <dbReference type="ARBA" id="ARBA00000448"/>
    </source>
</evidence>
<dbReference type="Proteomes" id="UP000075455">
    <property type="component" value="Unassembled WGS sequence"/>
</dbReference>
<dbReference type="PROSITE" id="PS00775">
    <property type="entry name" value="GLYCOSYL_HYDROL_F3"/>
    <property type="match status" value="1"/>
</dbReference>
<dbReference type="SMR" id="A0A150M4Q6"/>
<evidence type="ECO:0000256" key="8">
    <source>
        <dbReference type="SAM" id="Phobius"/>
    </source>
</evidence>
<keyword evidence="4" id="KW-0732">Signal</keyword>
<dbReference type="Pfam" id="PF01915">
    <property type="entry name" value="Glyco_hydro_3_C"/>
    <property type="match status" value="1"/>
</dbReference>
<dbReference type="GO" id="GO:0009251">
    <property type="term" value="P:glucan catabolic process"/>
    <property type="evidence" value="ECO:0007669"/>
    <property type="project" value="TreeGrafter"/>
</dbReference>
<dbReference type="InterPro" id="IPR017853">
    <property type="entry name" value="GH"/>
</dbReference>
<proteinExistence type="inferred from homology"/>
<dbReference type="InterPro" id="IPR026891">
    <property type="entry name" value="Fn3-like"/>
</dbReference>
<evidence type="ECO:0000259" key="9">
    <source>
        <dbReference type="SMART" id="SM01217"/>
    </source>
</evidence>
<reference evidence="10 11" key="1">
    <citation type="submission" date="2016-01" db="EMBL/GenBank/DDBJ databases">
        <title>Draft Genome Sequences of Seven Thermophilic Sporeformers Isolated from Foods.</title>
        <authorList>
            <person name="Berendsen E.M."/>
            <person name="Wells-Bennik M.H."/>
            <person name="Krawcyk A.O."/>
            <person name="De Jong A."/>
            <person name="Holsappel S."/>
            <person name="Eijlander R.T."/>
            <person name="Kuipers O.P."/>
        </authorList>
    </citation>
    <scope>NUCLEOTIDE SEQUENCE [LARGE SCALE GENOMIC DNA]</scope>
    <source>
        <strain evidence="10 11">B4119</strain>
    </source>
</reference>
<dbReference type="Gene3D" id="3.40.50.1700">
    <property type="entry name" value="Glycoside hydrolase family 3 C-terminal domain"/>
    <property type="match status" value="1"/>
</dbReference>
<dbReference type="Gene3D" id="2.60.40.10">
    <property type="entry name" value="Immunoglobulins"/>
    <property type="match status" value="1"/>
</dbReference>
<feature type="domain" description="Fibronectin type III-like" evidence="9">
    <location>
        <begin position="746"/>
        <end position="819"/>
    </location>
</feature>
<dbReference type="FunFam" id="2.60.40.10:FF:000495">
    <property type="entry name" value="Periplasmic beta-glucosidase"/>
    <property type="match status" value="1"/>
</dbReference>
<dbReference type="GO" id="GO:0008422">
    <property type="term" value="F:beta-glucosidase activity"/>
    <property type="evidence" value="ECO:0007669"/>
    <property type="project" value="UniProtKB-EC"/>
</dbReference>
<protein>
    <recommendedName>
        <fullName evidence="3">beta-glucosidase</fullName>
        <ecNumber evidence="3">3.2.1.21</ecNumber>
    </recommendedName>
</protein>
<dbReference type="SUPFAM" id="SSF51445">
    <property type="entry name" value="(Trans)glycosidases"/>
    <property type="match status" value="1"/>
</dbReference>
<gene>
    <name evidence="10" type="ORF">B4119_3919</name>
</gene>
<dbReference type="FunFam" id="3.20.20.300:FF:000007">
    <property type="entry name" value="Lysosomal beta glucosidase"/>
    <property type="match status" value="1"/>
</dbReference>
<feature type="transmembrane region" description="Helical" evidence="8">
    <location>
        <begin position="56"/>
        <end position="74"/>
    </location>
</feature>
<dbReference type="InterPro" id="IPR019800">
    <property type="entry name" value="Glyco_hydro_3_AS"/>
</dbReference>
<dbReference type="SMART" id="SM01217">
    <property type="entry name" value="Fn3_like"/>
    <property type="match status" value="1"/>
</dbReference>
<dbReference type="AlphaFoldDB" id="A0A150M4Q6"/>
<evidence type="ECO:0000313" key="11">
    <source>
        <dbReference type="Proteomes" id="UP000075455"/>
    </source>
</evidence>
<comment type="catalytic activity">
    <reaction evidence="1">
        <text>Hydrolysis of terminal, non-reducing beta-D-glucosyl residues with release of beta-D-glucose.</text>
        <dbReference type="EC" id="3.2.1.21"/>
    </reaction>
</comment>
<sequence>MKKLIYNYLNIFIYNYFMTTSNKSDGGEYEEFAHNSSFLWNKSGRRIPQMNERTKFFRFPIIALLLVSLILPYVRQDGAAYAKKSDKPLYLNPEVPIEQRVKDLLQRMTLEEKVGQMTQIDVTRLMGTNEWDRGPLNPEWMKKIFVDNHVGSILSGGGAAPVPNNPEEWAKLTNDIQKYAMEHSRLHIPIIYGVDAVHGHNNVLGATIFPHNIGLANAWDPELVEKLSASTAKSVRATGIHWNFAPVADIGRDIRWGRFYETFGEDPYLASKLSAAAVKGLQGKKLSDQESVAATGKHFVGYSQPLNGQDRSPADLSLRTLREIFYPSFQAQIESGVKTIMINSGSINGIPVHASKYLLTDVLRKEMGFKGVVVSDWEDMMKLHTVHKVAPSYKDAIRMSINAGVDMSMVPHDADNFTKNLIELVKEGKISIKRINQAVSRILTLKFELGLFENPYVDPKKAAEIINDSDRQLALQAARETMTLLKNEGNVLPLKKDVKSILVTGPSADNVANQMGGWTIGWQGATNPNELPPAVTILEGIKGAVSNNTVVKYVPGVPDEKDEKDPSKVKAAIDEAVKAALQSDVVIAVVGEKPYAEGEGNTETAELPAAQRQLIQALNETGKDVILVLVAGRPLMITDLVESTPAVLMAYLPGTEGGKAVADVLFGDYNPSGKLASTWPKSIGQVPIFYNHKPGTKYEPLFPFGYGLSYTTYEYKNLQVTNIISKKGEAKVSVDVTNTGKVAGDEIVQLYVNQEYRSVLTPVKQLAGFKRIHLNPGETKTVTFNLPASQLAIIPGDIIGTERPVVESGTYKVMVGNLTKTFKIE</sequence>
<dbReference type="EMBL" id="LQYS01000014">
    <property type="protein sequence ID" value="KYD19089.1"/>
    <property type="molecule type" value="Genomic_DNA"/>
</dbReference>
<dbReference type="EC" id="3.2.1.21" evidence="3"/>
<keyword evidence="8" id="KW-0812">Transmembrane</keyword>
<name>A0A150M4Q6_9BACL</name>
<dbReference type="PATRIC" id="fig|81408.3.peg.1440"/>
<dbReference type="PRINTS" id="PR00133">
    <property type="entry name" value="GLHYDRLASE3"/>
</dbReference>
<dbReference type="PANTHER" id="PTHR30620:SF16">
    <property type="entry name" value="LYSOSOMAL BETA GLUCOSIDASE"/>
    <property type="match status" value="1"/>
</dbReference>
<evidence type="ECO:0000256" key="6">
    <source>
        <dbReference type="ARBA" id="ARBA00023295"/>
    </source>
</evidence>
<evidence type="ECO:0000313" key="10">
    <source>
        <dbReference type="EMBL" id="KYD19089.1"/>
    </source>
</evidence>
<evidence type="ECO:0000256" key="2">
    <source>
        <dbReference type="ARBA" id="ARBA00005336"/>
    </source>
</evidence>
<dbReference type="InterPro" id="IPR002772">
    <property type="entry name" value="Glyco_hydro_3_C"/>
</dbReference>
<evidence type="ECO:0000256" key="7">
    <source>
        <dbReference type="RuleBase" id="RU361161"/>
    </source>
</evidence>
<evidence type="ECO:0000256" key="4">
    <source>
        <dbReference type="ARBA" id="ARBA00022729"/>
    </source>
</evidence>
<keyword evidence="8" id="KW-0472">Membrane</keyword>
<dbReference type="PANTHER" id="PTHR30620">
    <property type="entry name" value="PERIPLASMIC BETA-GLUCOSIDASE-RELATED"/>
    <property type="match status" value="1"/>
</dbReference>
<dbReference type="Pfam" id="PF00933">
    <property type="entry name" value="Glyco_hydro_3"/>
    <property type="match status" value="1"/>
</dbReference>